<dbReference type="KEGG" id="ssyi:EKG83_34530"/>
<dbReference type="GO" id="GO:0005576">
    <property type="term" value="C:extracellular region"/>
    <property type="evidence" value="ECO:0007669"/>
    <property type="project" value="TreeGrafter"/>
</dbReference>
<gene>
    <name evidence="3" type="ORF">EKG83_34530</name>
</gene>
<feature type="domain" description="Mce/MlaD" evidence="1">
    <location>
        <begin position="42"/>
        <end position="119"/>
    </location>
</feature>
<reference evidence="4" key="1">
    <citation type="journal article" date="2021" name="Curr. Microbiol.">
        <title>Complete genome of nocamycin-producing strain Saccharothrix syringae NRRL B-16468 reveals the biosynthetic potential for secondary metabolites.</title>
        <authorList>
            <person name="Mo X."/>
            <person name="Yang S."/>
        </authorList>
    </citation>
    <scope>NUCLEOTIDE SEQUENCE [LARGE SCALE GENOMIC DNA]</scope>
    <source>
        <strain evidence="4">ATCC 51364 / DSM 43886 / JCM 6844 / KCTC 9398 / NBRC 14523 / NRRL B-16468 / INA 2240</strain>
    </source>
</reference>
<dbReference type="Pfam" id="PF11887">
    <property type="entry name" value="Mce4_CUP1"/>
    <property type="match status" value="1"/>
</dbReference>
<evidence type="ECO:0000259" key="2">
    <source>
        <dbReference type="Pfam" id="PF11887"/>
    </source>
</evidence>
<evidence type="ECO:0000313" key="4">
    <source>
        <dbReference type="Proteomes" id="UP000325787"/>
    </source>
</evidence>
<dbReference type="OrthoDB" id="3460188at2"/>
<dbReference type="PANTHER" id="PTHR33371">
    <property type="entry name" value="INTERMEMBRANE PHOSPHOLIPID TRANSPORT SYSTEM BINDING PROTEIN MLAD-RELATED"/>
    <property type="match status" value="1"/>
</dbReference>
<sequence>MASRRIQVVLRRRVLGLVFAVLLVALCGLSVAAYREVFTGRVTVLLRTDHVGNQLQAESDVKLLGVRVGEVRAVRSRGDGAEVELGIEPAQVDRIPANVSARLLPKTLFGERFVSLEPPADPAGPLGDGDVIEQDRTSTAVELERVLADLMPTLQAVRPDKLAATLTSVAQALDGRGEDLGRTITALDAYLRELNPKLPVLTEDITRFADVAEVYADAGPDLVRALRDATEVSRTVAAQRADLDAVYAGLTTASADLTGFLSRHGGVAVDLAHRARPTLELLATYSPEFPCVLRAVNELRLRVDQMLGKGTDEPGVHANVTVVPPAERYLPGRDEPVVRPGGTPHCPAGPVTAVAADQVPDWAGLLMAAG</sequence>
<dbReference type="Proteomes" id="UP000325787">
    <property type="component" value="Chromosome"/>
</dbReference>
<feature type="domain" description="Mammalian cell entry C-terminal" evidence="2">
    <location>
        <begin position="125"/>
        <end position="344"/>
    </location>
</feature>
<dbReference type="NCBIfam" id="TIGR00996">
    <property type="entry name" value="Mtu_fam_mce"/>
    <property type="match status" value="1"/>
</dbReference>
<protein>
    <submittedName>
        <fullName evidence="3">MCE family protein</fullName>
    </submittedName>
</protein>
<proteinExistence type="predicted"/>
<dbReference type="InterPro" id="IPR005693">
    <property type="entry name" value="Mce"/>
</dbReference>
<dbReference type="EMBL" id="CP034550">
    <property type="protein sequence ID" value="QFZ21844.1"/>
    <property type="molecule type" value="Genomic_DNA"/>
</dbReference>
<evidence type="ECO:0000259" key="1">
    <source>
        <dbReference type="Pfam" id="PF02470"/>
    </source>
</evidence>
<keyword evidence="4" id="KW-1185">Reference proteome</keyword>
<dbReference type="AlphaFoldDB" id="A0A5Q0H7A6"/>
<dbReference type="InterPro" id="IPR052336">
    <property type="entry name" value="MlaD_Phospholipid_Transporter"/>
</dbReference>
<dbReference type="GO" id="GO:0051701">
    <property type="term" value="P:biological process involved in interaction with host"/>
    <property type="evidence" value="ECO:0007669"/>
    <property type="project" value="TreeGrafter"/>
</dbReference>
<evidence type="ECO:0000313" key="3">
    <source>
        <dbReference type="EMBL" id="QFZ21844.1"/>
    </source>
</evidence>
<accession>A0A5Q0H7A6</accession>
<name>A0A5Q0H7A6_SACSY</name>
<dbReference type="PANTHER" id="PTHR33371:SF19">
    <property type="entry name" value="MCE-FAMILY PROTEIN MCE4A"/>
    <property type="match status" value="1"/>
</dbReference>
<dbReference type="InterPro" id="IPR003399">
    <property type="entry name" value="Mce/MlaD"/>
</dbReference>
<dbReference type="InterPro" id="IPR024516">
    <property type="entry name" value="Mce_C"/>
</dbReference>
<dbReference type="Pfam" id="PF02470">
    <property type="entry name" value="MlaD"/>
    <property type="match status" value="1"/>
</dbReference>
<organism evidence="3 4">
    <name type="scientific">Saccharothrix syringae</name>
    <name type="common">Nocardiopsis syringae</name>
    <dbReference type="NCBI Taxonomy" id="103733"/>
    <lineage>
        <taxon>Bacteria</taxon>
        <taxon>Bacillati</taxon>
        <taxon>Actinomycetota</taxon>
        <taxon>Actinomycetes</taxon>
        <taxon>Pseudonocardiales</taxon>
        <taxon>Pseudonocardiaceae</taxon>
        <taxon>Saccharothrix</taxon>
    </lineage>
</organism>